<evidence type="ECO:0000313" key="1">
    <source>
        <dbReference type="EMBL" id="RLN10706.1"/>
    </source>
</evidence>
<proteinExistence type="predicted"/>
<keyword evidence="3" id="KW-1185">Reference proteome</keyword>
<sequence>SEIKVNIVGFAVKEASLLDWTDDSLGKIYAGDLDPEGIPQCPKACYRFFDNAPTVSAWTDTSACEGEPFDLSLWPKQGLAGGFGYDWGQEVNLENMIQTIDQEVLHIVAHEMGHGFGLPDFYEPQDQPNQDFPAAIMMAGSSMTVTDSDGWMMRRVLEHLKSRYDF</sequence>
<dbReference type="PANTHER" id="PTHR35606">
    <property type="entry name" value="CELLULOSE-BINDING FAMILY II PROTEIN"/>
    <property type="match status" value="1"/>
</dbReference>
<feature type="non-terminal residue" evidence="2">
    <location>
        <position position="1"/>
    </location>
</feature>
<dbReference type="PANTHER" id="PTHR35606:SF4">
    <property type="entry name" value="CELLULOSE-BINDING FAMILY II PROTEIN"/>
    <property type="match status" value="1"/>
</dbReference>
<protein>
    <recommendedName>
        <fullName evidence="5">Neutral zinc metallopeptidase</fullName>
    </recommendedName>
</protein>
<dbReference type="Proteomes" id="UP000285883">
    <property type="component" value="Unassembled WGS sequence"/>
</dbReference>
<comment type="caution">
    <text evidence="2">The sequence shown here is derived from an EMBL/GenBank/DDBJ whole genome shotgun (WGS) entry which is preliminary data.</text>
</comment>
<evidence type="ECO:0000313" key="3">
    <source>
        <dbReference type="Proteomes" id="UP000285624"/>
    </source>
</evidence>
<reference evidence="3 4" key="1">
    <citation type="submission" date="2018-07" db="EMBL/GenBank/DDBJ databases">
        <title>Genome sequencing of oomycete isolates from Chile give support for New Zealand origin for Phytophthora kernoviae and make available the first Nothophytophthora sp. genome.</title>
        <authorList>
            <person name="Studholme D.J."/>
            <person name="Sanfuentes E."/>
            <person name="Panda P."/>
            <person name="Hill R."/>
            <person name="Sambles C."/>
            <person name="Grant M."/>
            <person name="Williams N.M."/>
            <person name="Mcdougal R.L."/>
        </authorList>
    </citation>
    <scope>NUCLEOTIDE SEQUENCE [LARGE SCALE GENOMIC DNA]</scope>
    <source>
        <strain evidence="1">Chile2</strain>
        <strain evidence="2">Chile4</strain>
    </source>
</reference>
<evidence type="ECO:0000313" key="2">
    <source>
        <dbReference type="EMBL" id="RLN73049.1"/>
    </source>
</evidence>
<dbReference type="SUPFAM" id="SSF55486">
    <property type="entry name" value="Metalloproteases ('zincins'), catalytic domain"/>
    <property type="match status" value="1"/>
</dbReference>
<dbReference type="EMBL" id="MBDN02000886">
    <property type="protein sequence ID" value="RLN73049.1"/>
    <property type="molecule type" value="Genomic_DNA"/>
</dbReference>
<name>A0A421GCB3_9STRA</name>
<accession>A0A421GCB3</accession>
<dbReference type="EMBL" id="MAYM02001807">
    <property type="protein sequence ID" value="RLN10706.1"/>
    <property type="molecule type" value="Genomic_DNA"/>
</dbReference>
<dbReference type="AlphaFoldDB" id="A0A421GCB3"/>
<gene>
    <name evidence="1" type="ORF">BBI17_009616</name>
    <name evidence="2" type="ORF">BBO99_00009575</name>
</gene>
<evidence type="ECO:0000313" key="4">
    <source>
        <dbReference type="Proteomes" id="UP000285883"/>
    </source>
</evidence>
<organism evidence="2 3">
    <name type="scientific">Phytophthora kernoviae</name>
    <dbReference type="NCBI Taxonomy" id="325452"/>
    <lineage>
        <taxon>Eukaryota</taxon>
        <taxon>Sar</taxon>
        <taxon>Stramenopiles</taxon>
        <taxon>Oomycota</taxon>
        <taxon>Peronosporomycetes</taxon>
        <taxon>Peronosporales</taxon>
        <taxon>Peronosporaceae</taxon>
        <taxon>Phytophthora</taxon>
    </lineage>
</organism>
<evidence type="ECO:0008006" key="5">
    <source>
        <dbReference type="Google" id="ProtNLM"/>
    </source>
</evidence>
<dbReference type="Proteomes" id="UP000285624">
    <property type="component" value="Unassembled WGS sequence"/>
</dbReference>